<gene>
    <name evidence="2" type="ORF">OC25_07235</name>
</gene>
<keyword evidence="1" id="KW-1133">Transmembrane helix</keyword>
<keyword evidence="3" id="KW-1185">Reference proteome</keyword>
<name>A0A0C1FTL3_9SPHI</name>
<dbReference type="EMBL" id="JSYN01000006">
    <property type="protein sequence ID" value="KIA95123.1"/>
    <property type="molecule type" value="Genomic_DNA"/>
</dbReference>
<protein>
    <submittedName>
        <fullName evidence="2">Uncharacterized protein</fullName>
    </submittedName>
</protein>
<feature type="transmembrane region" description="Helical" evidence="1">
    <location>
        <begin position="96"/>
        <end position="114"/>
    </location>
</feature>
<comment type="caution">
    <text evidence="2">The sequence shown here is derived from an EMBL/GenBank/DDBJ whole genome shotgun (WGS) entry which is preliminary data.</text>
</comment>
<feature type="transmembrane region" description="Helical" evidence="1">
    <location>
        <begin position="66"/>
        <end position="84"/>
    </location>
</feature>
<keyword evidence="1" id="KW-0812">Transmembrane</keyword>
<organism evidence="2 3">
    <name type="scientific">Pedobacter kyungheensis</name>
    <dbReference type="NCBI Taxonomy" id="1069985"/>
    <lineage>
        <taxon>Bacteria</taxon>
        <taxon>Pseudomonadati</taxon>
        <taxon>Bacteroidota</taxon>
        <taxon>Sphingobacteriia</taxon>
        <taxon>Sphingobacteriales</taxon>
        <taxon>Sphingobacteriaceae</taxon>
        <taxon>Pedobacter</taxon>
    </lineage>
</organism>
<dbReference type="AlphaFoldDB" id="A0A0C1FTL3"/>
<feature type="transmembrane region" description="Helical" evidence="1">
    <location>
        <begin position="12"/>
        <end position="34"/>
    </location>
</feature>
<evidence type="ECO:0000256" key="1">
    <source>
        <dbReference type="SAM" id="Phobius"/>
    </source>
</evidence>
<feature type="transmembrane region" description="Helical" evidence="1">
    <location>
        <begin position="40"/>
        <end position="57"/>
    </location>
</feature>
<accession>A0A0C1FTL3</accession>
<evidence type="ECO:0000313" key="3">
    <source>
        <dbReference type="Proteomes" id="UP000031246"/>
    </source>
</evidence>
<reference evidence="2 3" key="1">
    <citation type="submission" date="2014-10" db="EMBL/GenBank/DDBJ databases">
        <title>Pedobacter Kyungheensis.</title>
        <authorList>
            <person name="Anderson B.M."/>
            <person name="Newman J.D."/>
        </authorList>
    </citation>
    <scope>NUCLEOTIDE SEQUENCE [LARGE SCALE GENOMIC DNA]</scope>
    <source>
        <strain evidence="2 3">KACC 16221</strain>
    </source>
</reference>
<dbReference type="Proteomes" id="UP000031246">
    <property type="component" value="Unassembled WGS sequence"/>
</dbReference>
<sequence length="137" mass="16333">MVNFKFRKNKYSLSSNLILITFLIGIINLFFYDFESTQEFVVLIAILIMRYVLFILIKRRFEWSKYLLVLIIARSIYRLIVVMPEVDANPVTKINLVLQLIMSVLAFAILYIFPKIKEWMNERRKYIPSNRIAQSSN</sequence>
<evidence type="ECO:0000313" key="2">
    <source>
        <dbReference type="EMBL" id="KIA95123.1"/>
    </source>
</evidence>
<keyword evidence="1" id="KW-0472">Membrane</keyword>
<proteinExistence type="predicted"/>